<gene>
    <name evidence="1" type="ORF">HPB50_021637</name>
</gene>
<evidence type="ECO:0000313" key="1">
    <source>
        <dbReference type="EMBL" id="KAH6941660.1"/>
    </source>
</evidence>
<protein>
    <submittedName>
        <fullName evidence="1">Uncharacterized protein</fullName>
    </submittedName>
</protein>
<evidence type="ECO:0000313" key="2">
    <source>
        <dbReference type="Proteomes" id="UP000821845"/>
    </source>
</evidence>
<organism evidence="1 2">
    <name type="scientific">Hyalomma asiaticum</name>
    <name type="common">Tick</name>
    <dbReference type="NCBI Taxonomy" id="266040"/>
    <lineage>
        <taxon>Eukaryota</taxon>
        <taxon>Metazoa</taxon>
        <taxon>Ecdysozoa</taxon>
        <taxon>Arthropoda</taxon>
        <taxon>Chelicerata</taxon>
        <taxon>Arachnida</taxon>
        <taxon>Acari</taxon>
        <taxon>Parasitiformes</taxon>
        <taxon>Ixodida</taxon>
        <taxon>Ixodoidea</taxon>
        <taxon>Ixodidae</taxon>
        <taxon>Hyalomminae</taxon>
        <taxon>Hyalomma</taxon>
    </lineage>
</organism>
<reference evidence="1" key="1">
    <citation type="submission" date="2020-05" db="EMBL/GenBank/DDBJ databases">
        <title>Large-scale comparative analyses of tick genomes elucidate their genetic diversity and vector capacities.</title>
        <authorList>
            <person name="Jia N."/>
            <person name="Wang J."/>
            <person name="Shi W."/>
            <person name="Du L."/>
            <person name="Sun Y."/>
            <person name="Zhan W."/>
            <person name="Jiang J."/>
            <person name="Wang Q."/>
            <person name="Zhang B."/>
            <person name="Ji P."/>
            <person name="Sakyi L.B."/>
            <person name="Cui X."/>
            <person name="Yuan T."/>
            <person name="Jiang B."/>
            <person name="Yang W."/>
            <person name="Lam T.T.-Y."/>
            <person name="Chang Q."/>
            <person name="Ding S."/>
            <person name="Wang X."/>
            <person name="Zhu J."/>
            <person name="Ruan X."/>
            <person name="Zhao L."/>
            <person name="Wei J."/>
            <person name="Que T."/>
            <person name="Du C."/>
            <person name="Cheng J."/>
            <person name="Dai P."/>
            <person name="Han X."/>
            <person name="Huang E."/>
            <person name="Gao Y."/>
            <person name="Liu J."/>
            <person name="Shao H."/>
            <person name="Ye R."/>
            <person name="Li L."/>
            <person name="Wei W."/>
            <person name="Wang X."/>
            <person name="Wang C."/>
            <person name="Yang T."/>
            <person name="Huo Q."/>
            <person name="Li W."/>
            <person name="Guo W."/>
            <person name="Chen H."/>
            <person name="Zhou L."/>
            <person name="Ni X."/>
            <person name="Tian J."/>
            <person name="Zhou Y."/>
            <person name="Sheng Y."/>
            <person name="Liu T."/>
            <person name="Pan Y."/>
            <person name="Xia L."/>
            <person name="Li J."/>
            <person name="Zhao F."/>
            <person name="Cao W."/>
        </authorList>
    </citation>
    <scope>NUCLEOTIDE SEQUENCE</scope>
    <source>
        <strain evidence="1">Hyas-2018</strain>
    </source>
</reference>
<keyword evidence="2" id="KW-1185">Reference proteome</keyword>
<sequence length="194" mass="21883">MFWPDFNSTSKYGNVTVEHMESTGFPGLVVRSFKICQSNNSPRILKQFHCSSWNRLEKLPGSHECALDLIRRADQWQMRAEGAPVIVQCLDGCQECGLYCVLASVCEQLKLEHEVDVFRCVQRVRESRPEFIVRLVPEFCCVGSREAHFTRFDSVASAVGLPQRNMDVCPKGSEPTLKASDSQHSDIMVAKAKV</sequence>
<accession>A0ACB7T3W8</accession>
<comment type="caution">
    <text evidence="1">The sequence shown here is derived from an EMBL/GenBank/DDBJ whole genome shotgun (WGS) entry which is preliminary data.</text>
</comment>
<proteinExistence type="predicted"/>
<dbReference type="Proteomes" id="UP000821845">
    <property type="component" value="Chromosome 11"/>
</dbReference>
<name>A0ACB7T3W8_HYAAI</name>
<dbReference type="EMBL" id="CM023491">
    <property type="protein sequence ID" value="KAH6941660.1"/>
    <property type="molecule type" value="Genomic_DNA"/>
</dbReference>